<keyword evidence="2" id="KW-1185">Reference proteome</keyword>
<protein>
    <submittedName>
        <fullName evidence="1">Cytochrome P450</fullName>
    </submittedName>
</protein>
<sequence>MALLSPLGLPKQLQTEAISLSLLILLFLVSLVLLLKLSRRGKLKLPPSPPKLPIIGNLHQLLGTLPHRALKILSQHYGPLMFVYFGHSPTLVVSSVDMATELFKAHEIVISNRPKTTAAKIFVYDCRDVAFSPYGEYWRQIRKISVLELLSMRRVQSFQHVRDEEVSCLINKIRCSCSDRSSVNLSEMLLAISNNIVSRCVLGRKVEEENGTTKFGELSRRLMVQFTAFCFGDIFPSLGWLDVLTGFTGRLNATARALDAMLDQVIEEHRISESSDNDRKDFVDILLQLQKDGMLGTGLTQDNLKAILLDMFVGGTDTTATALEWTITELIRNPRVMKRAQEEVRSVVRAGKLNIETNDLVHMDYLKCVIKEALRLHPPLPLLLPRETSESVKWRGYDIPAKTRVFVNAWAIQRDPEIWDRPEEFLPERFVNNPFDCKGQDFQFIPFGAGRRGCPGMSFALVTLEYVIANLLYWFDWKLPDAAARARGEFEEVIDLDVSEGFGLTAYKKFPLHAVPIFYSP</sequence>
<dbReference type="Proteomes" id="UP001164539">
    <property type="component" value="Chromosome 8"/>
</dbReference>
<organism evidence="1 2">
    <name type="scientific">Melia azedarach</name>
    <name type="common">Chinaberry tree</name>
    <dbReference type="NCBI Taxonomy" id="155640"/>
    <lineage>
        <taxon>Eukaryota</taxon>
        <taxon>Viridiplantae</taxon>
        <taxon>Streptophyta</taxon>
        <taxon>Embryophyta</taxon>
        <taxon>Tracheophyta</taxon>
        <taxon>Spermatophyta</taxon>
        <taxon>Magnoliopsida</taxon>
        <taxon>eudicotyledons</taxon>
        <taxon>Gunneridae</taxon>
        <taxon>Pentapetalae</taxon>
        <taxon>rosids</taxon>
        <taxon>malvids</taxon>
        <taxon>Sapindales</taxon>
        <taxon>Meliaceae</taxon>
        <taxon>Melia</taxon>
    </lineage>
</organism>
<name>A0ACC1XMA0_MELAZ</name>
<dbReference type="EMBL" id="CM051401">
    <property type="protein sequence ID" value="KAJ4712443.1"/>
    <property type="molecule type" value="Genomic_DNA"/>
</dbReference>
<proteinExistence type="predicted"/>
<evidence type="ECO:0000313" key="2">
    <source>
        <dbReference type="Proteomes" id="UP001164539"/>
    </source>
</evidence>
<comment type="caution">
    <text evidence="1">The sequence shown here is derived from an EMBL/GenBank/DDBJ whole genome shotgun (WGS) entry which is preliminary data.</text>
</comment>
<reference evidence="1 2" key="1">
    <citation type="journal article" date="2023" name="Science">
        <title>Complex scaffold remodeling in plant triterpene biosynthesis.</title>
        <authorList>
            <person name="De La Pena R."/>
            <person name="Hodgson H."/>
            <person name="Liu J.C."/>
            <person name="Stephenson M.J."/>
            <person name="Martin A.C."/>
            <person name="Owen C."/>
            <person name="Harkess A."/>
            <person name="Leebens-Mack J."/>
            <person name="Jimenez L.E."/>
            <person name="Osbourn A."/>
            <person name="Sattely E.S."/>
        </authorList>
    </citation>
    <scope>NUCLEOTIDE SEQUENCE [LARGE SCALE GENOMIC DNA]</scope>
    <source>
        <strain evidence="2">cv. JPN11</strain>
        <tissue evidence="1">Leaf</tissue>
    </source>
</reference>
<evidence type="ECO:0000313" key="1">
    <source>
        <dbReference type="EMBL" id="KAJ4712443.1"/>
    </source>
</evidence>
<accession>A0ACC1XMA0</accession>
<gene>
    <name evidence="1" type="ORF">OWV82_014687</name>
</gene>